<evidence type="ECO:0000313" key="6">
    <source>
        <dbReference type="Proteomes" id="UP001204144"/>
    </source>
</evidence>
<dbReference type="PROSITE" id="PS01124">
    <property type="entry name" value="HTH_ARAC_FAMILY_2"/>
    <property type="match status" value="1"/>
</dbReference>
<dbReference type="GO" id="GO:0043565">
    <property type="term" value="F:sequence-specific DNA binding"/>
    <property type="evidence" value="ECO:0007669"/>
    <property type="project" value="InterPro"/>
</dbReference>
<dbReference type="GO" id="GO:0003700">
    <property type="term" value="F:DNA-binding transcription factor activity"/>
    <property type="evidence" value="ECO:0007669"/>
    <property type="project" value="InterPro"/>
</dbReference>
<dbReference type="Gene3D" id="1.10.10.60">
    <property type="entry name" value="Homeodomain-like"/>
    <property type="match status" value="2"/>
</dbReference>
<dbReference type="InterPro" id="IPR009057">
    <property type="entry name" value="Homeodomain-like_sf"/>
</dbReference>
<dbReference type="PANTHER" id="PTHR43280:SF2">
    <property type="entry name" value="HTH-TYPE TRANSCRIPTIONAL REGULATOR EXSA"/>
    <property type="match status" value="1"/>
</dbReference>
<gene>
    <name evidence="5" type="ORF">EGI31_13825</name>
</gene>
<protein>
    <submittedName>
        <fullName evidence="5">AraC family transcriptional regulator</fullName>
    </submittedName>
</protein>
<proteinExistence type="predicted"/>
<organism evidence="5 6">
    <name type="scientific">Lacihabitans soyangensis</name>
    <dbReference type="NCBI Taxonomy" id="869394"/>
    <lineage>
        <taxon>Bacteria</taxon>
        <taxon>Pseudomonadati</taxon>
        <taxon>Bacteroidota</taxon>
        <taxon>Cytophagia</taxon>
        <taxon>Cytophagales</taxon>
        <taxon>Leadbetterellaceae</taxon>
        <taxon>Lacihabitans</taxon>
    </lineage>
</organism>
<evidence type="ECO:0000313" key="5">
    <source>
        <dbReference type="EMBL" id="MCP9764030.1"/>
    </source>
</evidence>
<keyword evidence="3" id="KW-0804">Transcription</keyword>
<dbReference type="EMBL" id="RJUF01000053">
    <property type="protein sequence ID" value="MCP9764030.1"/>
    <property type="molecule type" value="Genomic_DNA"/>
</dbReference>
<evidence type="ECO:0000256" key="1">
    <source>
        <dbReference type="ARBA" id="ARBA00023015"/>
    </source>
</evidence>
<dbReference type="PANTHER" id="PTHR43280">
    <property type="entry name" value="ARAC-FAMILY TRANSCRIPTIONAL REGULATOR"/>
    <property type="match status" value="1"/>
</dbReference>
<dbReference type="Pfam" id="PF22200">
    <property type="entry name" value="ExsA_N"/>
    <property type="match status" value="1"/>
</dbReference>
<evidence type="ECO:0000259" key="4">
    <source>
        <dbReference type="PROSITE" id="PS01124"/>
    </source>
</evidence>
<evidence type="ECO:0000256" key="3">
    <source>
        <dbReference type="ARBA" id="ARBA00023163"/>
    </source>
</evidence>
<dbReference type="SMART" id="SM00342">
    <property type="entry name" value="HTH_ARAC"/>
    <property type="match status" value="1"/>
</dbReference>
<evidence type="ECO:0000256" key="2">
    <source>
        <dbReference type="ARBA" id="ARBA00023125"/>
    </source>
</evidence>
<sequence>MRENAINEFVNLRMHMFSFLQTGEKLVTFSERSVAINKNQFIILKSGNFVITEKIDIEENYYCKLIFFSNKMVDFFLSKYSNWIKKSINLEYQPPYYCLESDDYIANFVSSLTAIRGLSGVNEIRLLEIKFEELLVYLIGKCGQEFIDFFYSLVSSSININLRHVVETNLYNNLDLDEMAFLANMSLSTFKRQFKKEYKTNPGRWIKERKLNYAKLLMEREKKHAKEIFADFGYSNLSNFNSAFKNHFGFLPSEIDVQ</sequence>
<keyword evidence="1" id="KW-0805">Transcription regulation</keyword>
<reference evidence="5 6" key="1">
    <citation type="submission" date="2018-11" db="EMBL/GenBank/DDBJ databases">
        <title>Novel bacteria species description.</title>
        <authorList>
            <person name="Han J.-H."/>
        </authorList>
    </citation>
    <scope>NUCLEOTIDE SEQUENCE [LARGE SCALE GENOMIC DNA]</scope>
    <source>
        <strain evidence="5 6">KCTC23259</strain>
    </source>
</reference>
<keyword evidence="6" id="KW-1185">Reference proteome</keyword>
<dbReference type="InterPro" id="IPR018060">
    <property type="entry name" value="HTH_AraC"/>
</dbReference>
<feature type="domain" description="HTH araC/xylS-type" evidence="4">
    <location>
        <begin position="160"/>
        <end position="258"/>
    </location>
</feature>
<dbReference type="Proteomes" id="UP001204144">
    <property type="component" value="Unassembled WGS sequence"/>
</dbReference>
<name>A0AAE3H4G4_9BACT</name>
<dbReference type="SUPFAM" id="SSF46689">
    <property type="entry name" value="Homeodomain-like"/>
    <property type="match status" value="2"/>
</dbReference>
<dbReference type="AlphaFoldDB" id="A0AAE3H4G4"/>
<dbReference type="Pfam" id="PF12833">
    <property type="entry name" value="HTH_18"/>
    <property type="match status" value="1"/>
</dbReference>
<accession>A0AAE3H4G4</accession>
<dbReference type="InterPro" id="IPR054015">
    <property type="entry name" value="ExsA-like_N"/>
</dbReference>
<comment type="caution">
    <text evidence="5">The sequence shown here is derived from an EMBL/GenBank/DDBJ whole genome shotgun (WGS) entry which is preliminary data.</text>
</comment>
<keyword evidence="2" id="KW-0238">DNA-binding</keyword>